<dbReference type="PANTHER" id="PTHR35810">
    <property type="entry name" value="CYTOPLASMIC PROTEIN-RELATED"/>
    <property type="match status" value="1"/>
</dbReference>
<sequence length="352" mass="40070">MSKAPPPSSLLLYQTEDGRTRLECRFAEDMLWLTQAQMAELFQTTVQNIDLHLRNIYAEAELTPEATIKSYLIVRTEGKRQVSRAIQHYSLPAILAVGFRVRSARGTEFRQWATARLEEYLRKGFVLDDERLRNPPGPDMPDYFDELLERIRDIRASERRVYLRVREIIALAADYAPGAAETQAVFQVVQNKLHFAATGQTAPELIASRADATKPNMGLTARAGERVRKADVTVAKNYLTAPEITELNRIVVMFLDFAEDQARRRKQVFLADWRTRLDDFLRFNDRAVLPHAGRVTREEADRKAAVEYEAFAARRRAALEAEGEMETLRQLEGAAKALLKRHKPKAGGEGEV</sequence>
<dbReference type="Proteomes" id="UP000254919">
    <property type="component" value="Unassembled WGS sequence"/>
</dbReference>
<dbReference type="PANTHER" id="PTHR35810:SF1">
    <property type="entry name" value="CYTOPLASMIC PROTEIN"/>
    <property type="match status" value="1"/>
</dbReference>
<accession>A0A379PN14</accession>
<proteinExistence type="predicted"/>
<dbReference type="EMBL" id="UGVN01000003">
    <property type="protein sequence ID" value="SUE95682.1"/>
    <property type="molecule type" value="Genomic_DNA"/>
</dbReference>
<name>A0A379PN14_9PROT</name>
<evidence type="ECO:0000313" key="1">
    <source>
        <dbReference type="EMBL" id="SUE95682.1"/>
    </source>
</evidence>
<dbReference type="InterPro" id="IPR011204">
    <property type="entry name" value="Virulence_RhuM-like"/>
</dbReference>
<evidence type="ECO:0000313" key="2">
    <source>
        <dbReference type="Proteomes" id="UP000254919"/>
    </source>
</evidence>
<organism evidence="1 2">
    <name type="scientific">Roseomonas mucosa</name>
    <dbReference type="NCBI Taxonomy" id="207340"/>
    <lineage>
        <taxon>Bacteria</taxon>
        <taxon>Pseudomonadati</taxon>
        <taxon>Pseudomonadota</taxon>
        <taxon>Alphaproteobacteria</taxon>
        <taxon>Acetobacterales</taxon>
        <taxon>Roseomonadaceae</taxon>
        <taxon>Roseomonas</taxon>
    </lineage>
</organism>
<dbReference type="RefSeq" id="WP_027297339.1">
    <property type="nucleotide sequence ID" value="NZ_CBCSHT010000086.1"/>
</dbReference>
<dbReference type="GeneID" id="99631730"/>
<gene>
    <name evidence="1" type="ORF">NCTC13291_04570</name>
</gene>
<dbReference type="Pfam" id="PF13310">
    <property type="entry name" value="Virulence_RhuM"/>
    <property type="match status" value="1"/>
</dbReference>
<protein>
    <submittedName>
        <fullName evidence="1">Virulence protein</fullName>
    </submittedName>
</protein>
<dbReference type="AlphaFoldDB" id="A0A379PN14"/>
<reference evidence="1 2" key="1">
    <citation type="submission" date="2018-06" db="EMBL/GenBank/DDBJ databases">
        <authorList>
            <consortium name="Pathogen Informatics"/>
            <person name="Doyle S."/>
        </authorList>
    </citation>
    <scope>NUCLEOTIDE SEQUENCE [LARGE SCALE GENOMIC DNA]</scope>
    <source>
        <strain evidence="1 2">NCTC13291</strain>
    </source>
</reference>
<dbReference type="PIRSF" id="PIRSF015268">
    <property type="entry name" value="Virulence_RhuM"/>
    <property type="match status" value="1"/>
</dbReference>